<organism evidence="1">
    <name type="scientific">Anguilla anguilla</name>
    <name type="common">European freshwater eel</name>
    <name type="synonym">Muraena anguilla</name>
    <dbReference type="NCBI Taxonomy" id="7936"/>
    <lineage>
        <taxon>Eukaryota</taxon>
        <taxon>Metazoa</taxon>
        <taxon>Chordata</taxon>
        <taxon>Craniata</taxon>
        <taxon>Vertebrata</taxon>
        <taxon>Euteleostomi</taxon>
        <taxon>Actinopterygii</taxon>
        <taxon>Neopterygii</taxon>
        <taxon>Teleostei</taxon>
        <taxon>Anguilliformes</taxon>
        <taxon>Anguillidae</taxon>
        <taxon>Anguilla</taxon>
    </lineage>
</organism>
<dbReference type="AlphaFoldDB" id="A0A0E9VHG4"/>
<dbReference type="EMBL" id="GBXM01031727">
    <property type="protein sequence ID" value="JAH76850.1"/>
    <property type="molecule type" value="Transcribed_RNA"/>
</dbReference>
<reference evidence="1" key="2">
    <citation type="journal article" date="2015" name="Fish Shellfish Immunol.">
        <title>Early steps in the European eel (Anguilla anguilla)-Vibrio vulnificus interaction in the gills: Role of the RtxA13 toxin.</title>
        <authorList>
            <person name="Callol A."/>
            <person name="Pajuelo D."/>
            <person name="Ebbesson L."/>
            <person name="Teles M."/>
            <person name="MacKenzie S."/>
            <person name="Amaro C."/>
        </authorList>
    </citation>
    <scope>NUCLEOTIDE SEQUENCE</scope>
</reference>
<accession>A0A0E9VHG4</accession>
<sequence>MQYCHFHCRWLECTFQLKLHTSFNLSAGYLSYQSVQKRWLTYRSA</sequence>
<name>A0A0E9VHG4_ANGAN</name>
<proteinExistence type="predicted"/>
<protein>
    <submittedName>
        <fullName evidence="1">Uncharacterized protein</fullName>
    </submittedName>
</protein>
<reference evidence="1" key="1">
    <citation type="submission" date="2014-11" db="EMBL/GenBank/DDBJ databases">
        <authorList>
            <person name="Amaro Gonzalez C."/>
        </authorList>
    </citation>
    <scope>NUCLEOTIDE SEQUENCE</scope>
</reference>
<evidence type="ECO:0000313" key="1">
    <source>
        <dbReference type="EMBL" id="JAH76850.1"/>
    </source>
</evidence>